<dbReference type="InterPro" id="IPR036874">
    <property type="entry name" value="Carbonic_anhydrase_sf"/>
</dbReference>
<dbReference type="EC" id="4.2.1.1" evidence="2"/>
<dbReference type="OrthoDB" id="10248475at2759"/>
<dbReference type="GO" id="GO:0008270">
    <property type="term" value="F:zinc ion binding"/>
    <property type="evidence" value="ECO:0007669"/>
    <property type="project" value="UniProtKB-UniRule"/>
</dbReference>
<dbReference type="PANTHER" id="PTHR11002">
    <property type="entry name" value="CARBONIC ANHYDRASE"/>
    <property type="match status" value="1"/>
</dbReference>
<organism evidence="3 4">
    <name type="scientific">Salix viminalis</name>
    <name type="common">Common osier</name>
    <name type="synonym">Basket willow</name>
    <dbReference type="NCBI Taxonomy" id="40686"/>
    <lineage>
        <taxon>Eukaryota</taxon>
        <taxon>Viridiplantae</taxon>
        <taxon>Streptophyta</taxon>
        <taxon>Embryophyta</taxon>
        <taxon>Tracheophyta</taxon>
        <taxon>Spermatophyta</taxon>
        <taxon>Magnoliopsida</taxon>
        <taxon>eudicotyledons</taxon>
        <taxon>Gunneridae</taxon>
        <taxon>Pentapetalae</taxon>
        <taxon>rosids</taxon>
        <taxon>fabids</taxon>
        <taxon>Malpighiales</taxon>
        <taxon>Salicaceae</taxon>
        <taxon>Saliceae</taxon>
        <taxon>Salix</taxon>
    </lineage>
</organism>
<comment type="similarity">
    <text evidence="1 2">Belongs to the beta-class carbonic anhydrase family.</text>
</comment>
<keyword evidence="4" id="KW-1185">Reference proteome</keyword>
<reference evidence="3" key="1">
    <citation type="submission" date="2022-11" db="EMBL/GenBank/DDBJ databases">
        <authorList>
            <person name="Hyden B.L."/>
            <person name="Feng K."/>
            <person name="Yates T."/>
            <person name="Jawdy S."/>
            <person name="Smart L.B."/>
            <person name="Muchero W."/>
        </authorList>
    </citation>
    <scope>NUCLEOTIDE SEQUENCE</scope>
    <source>
        <tissue evidence="3">Shoot tip</tissue>
    </source>
</reference>
<reference evidence="3" key="2">
    <citation type="journal article" date="2023" name="Int. J. Mol. Sci.">
        <title>De Novo Assembly and Annotation of 11 Diverse Shrub Willow (Salix) Genomes Reveals Novel Gene Organization in Sex-Linked Regions.</title>
        <authorList>
            <person name="Hyden B."/>
            <person name="Feng K."/>
            <person name="Yates T.B."/>
            <person name="Jawdy S."/>
            <person name="Cereghino C."/>
            <person name="Smart L.B."/>
            <person name="Muchero W."/>
        </authorList>
    </citation>
    <scope>NUCLEOTIDE SEQUENCE [LARGE SCALE GENOMIC DNA]</scope>
    <source>
        <tissue evidence="3">Shoot tip</tissue>
    </source>
</reference>
<dbReference type="AlphaFoldDB" id="A0A9Q0SGZ4"/>
<comment type="function">
    <text evidence="2">Reversible hydration of carbon dioxide.</text>
</comment>
<name>A0A9Q0SGZ4_SALVM</name>
<accession>A0A9Q0SGZ4</accession>
<gene>
    <name evidence="3" type="ORF">OIU85_009912</name>
</gene>
<dbReference type="SUPFAM" id="SSF53056">
    <property type="entry name" value="beta-carbonic anhydrase, cab"/>
    <property type="match status" value="1"/>
</dbReference>
<protein>
    <recommendedName>
        <fullName evidence="2">Carbonic anhydrase</fullName>
        <ecNumber evidence="2">4.2.1.1</ecNumber>
    </recommendedName>
    <alternativeName>
        <fullName evidence="2">Carbonate dehydratase</fullName>
    </alternativeName>
</protein>
<comment type="catalytic activity">
    <reaction evidence="2">
        <text>hydrogencarbonate + H(+) = CO2 + H2O</text>
        <dbReference type="Rhea" id="RHEA:10748"/>
        <dbReference type="ChEBI" id="CHEBI:15377"/>
        <dbReference type="ChEBI" id="CHEBI:15378"/>
        <dbReference type="ChEBI" id="CHEBI:16526"/>
        <dbReference type="ChEBI" id="CHEBI:17544"/>
        <dbReference type="EC" id="4.2.1.1"/>
    </reaction>
</comment>
<evidence type="ECO:0000313" key="3">
    <source>
        <dbReference type="EMBL" id="KAJ6676683.1"/>
    </source>
</evidence>
<dbReference type="Gene3D" id="3.40.1050.10">
    <property type="entry name" value="Carbonic anhydrase"/>
    <property type="match status" value="1"/>
</dbReference>
<evidence type="ECO:0000313" key="4">
    <source>
        <dbReference type="Proteomes" id="UP001151529"/>
    </source>
</evidence>
<evidence type="ECO:0000256" key="2">
    <source>
        <dbReference type="RuleBase" id="RU003956"/>
    </source>
</evidence>
<keyword evidence="2" id="KW-0456">Lyase</keyword>
<dbReference type="Proteomes" id="UP001151529">
    <property type="component" value="Chromosome 15Z"/>
</dbReference>
<sequence>MCSDVIDDWVQIGLPAKAKVKAEFGHLPPDDEQNRECEMEAVNLSLINIQTYPYVREKMARKALALRGGYYDFVKGCFELWEVKSIIHHEDSASSTTQIHNIYVVSITL</sequence>
<dbReference type="GO" id="GO:0004089">
    <property type="term" value="F:carbonate dehydratase activity"/>
    <property type="evidence" value="ECO:0007669"/>
    <property type="project" value="UniProtKB-UniRule"/>
</dbReference>
<keyword evidence="2" id="KW-0862">Zinc</keyword>
<dbReference type="EMBL" id="JAPFFL010000015">
    <property type="protein sequence ID" value="KAJ6676683.1"/>
    <property type="molecule type" value="Genomic_DNA"/>
</dbReference>
<dbReference type="Pfam" id="PF00484">
    <property type="entry name" value="Pro_CA"/>
    <property type="match status" value="1"/>
</dbReference>
<evidence type="ECO:0000256" key="1">
    <source>
        <dbReference type="ARBA" id="ARBA00006217"/>
    </source>
</evidence>
<comment type="caution">
    <text evidence="3">The sequence shown here is derived from an EMBL/GenBank/DDBJ whole genome shotgun (WGS) entry which is preliminary data.</text>
</comment>
<dbReference type="InterPro" id="IPR001765">
    <property type="entry name" value="Carbonic_anhydrase"/>
</dbReference>
<dbReference type="PANTHER" id="PTHR11002:SF45">
    <property type="entry name" value="CARBONIC ANHYDRASE"/>
    <property type="match status" value="1"/>
</dbReference>
<proteinExistence type="inferred from homology"/>